<accession>A0AAE5LI90</accession>
<organism evidence="1 2">
    <name type="scientific">Vibrio tubiashii</name>
    <dbReference type="NCBI Taxonomy" id="29498"/>
    <lineage>
        <taxon>Bacteria</taxon>
        <taxon>Pseudomonadati</taxon>
        <taxon>Pseudomonadota</taxon>
        <taxon>Gammaproteobacteria</taxon>
        <taxon>Vibrionales</taxon>
        <taxon>Vibrionaceae</taxon>
        <taxon>Vibrio</taxon>
        <taxon>Vibrio oreintalis group</taxon>
    </lineage>
</organism>
<dbReference type="SUPFAM" id="SSF52540">
    <property type="entry name" value="P-loop containing nucleoside triphosphate hydrolases"/>
    <property type="match status" value="2"/>
</dbReference>
<evidence type="ECO:0000313" key="2">
    <source>
        <dbReference type="Proteomes" id="UP000572722"/>
    </source>
</evidence>
<protein>
    <recommendedName>
        <fullName evidence="3">ATP-binding protein</fullName>
    </recommendedName>
</protein>
<gene>
    <name evidence="1" type="ORF">F0237_11605</name>
</gene>
<evidence type="ECO:0000313" key="1">
    <source>
        <dbReference type="EMBL" id="NOI81309.1"/>
    </source>
</evidence>
<reference evidence="1 2" key="1">
    <citation type="submission" date="2019-08" db="EMBL/GenBank/DDBJ databases">
        <title>Draft genome sequencing and comparative genomics of hatchery-associated Vibrios.</title>
        <authorList>
            <person name="Kehlet-Delgado H."/>
            <person name="Mueller R.S."/>
        </authorList>
    </citation>
    <scope>NUCLEOTIDE SEQUENCE [LARGE SCALE GENOMIC DNA]</scope>
    <source>
        <strain evidence="1 2">01-65-5-1</strain>
    </source>
</reference>
<proteinExistence type="predicted"/>
<name>A0AAE5LI90_9VIBR</name>
<evidence type="ECO:0008006" key="3">
    <source>
        <dbReference type="Google" id="ProtNLM"/>
    </source>
</evidence>
<dbReference type="RefSeq" id="WP_171322280.1">
    <property type="nucleotide sequence ID" value="NZ_VTXO01000004.1"/>
</dbReference>
<dbReference type="InterPro" id="IPR027417">
    <property type="entry name" value="P-loop_NTPase"/>
</dbReference>
<dbReference type="EMBL" id="VTXO01000004">
    <property type="protein sequence ID" value="NOI81309.1"/>
    <property type="molecule type" value="Genomic_DNA"/>
</dbReference>
<dbReference type="AlphaFoldDB" id="A0AAE5LI90"/>
<comment type="caution">
    <text evidence="1">The sequence shown here is derived from an EMBL/GenBank/DDBJ whole genome shotgun (WGS) entry which is preliminary data.</text>
</comment>
<dbReference type="Proteomes" id="UP000572722">
    <property type="component" value="Unassembled WGS sequence"/>
</dbReference>
<sequence length="1146" mass="127740">MSLTNLVSVRSTYTRSVNVEKHKSSLESVIGYLPTSRAVNTLERVCATLNSSEVPRSWSLVGPYGSGKSAFAVFLSSLLSDPNSELFNSAHANLMEVDSDLANRFAQDIKGTQGYIRVLISGSAEPLSRRIIKSLQLSCEEAWSCASGKKPAIFSKLLHALSTSEISATEVVELIAGVQTAVASSKAVNAKGILLIIDELGKFLEYAARHTESNDLFVLQAIAEHALQPHEVRLLQFVMLHKSFDHYAQGLTEHAKNQWAAVQGRFEEIPFIENSEQVLKIVSKAIKHAPEINSDTALYNLINGYSGDLFNESALPSSLQESAASRLFFDCYPLHPVSSLLLPLLCQQVAQNERTLFSYLGSSEMYGFQSMLTNLDNEQSFIYPADVYDYFISNQAAALGDMQTSRRWAEVVTAVERLGDVSSQVTIDVLKTIGVLNIVGSRGGFKPSFNVLSTCFSHDELTKALNELSKKSIVTLRKFNNEYRVWQGSDFDLQAAISEEVDKSKGAGQSIAQLLTSSSPMTPVVARKYTIQTGSLRFFTPMYADNKTLKEGRLSSSDSKIIFYLKSENESLLSKQEITQIDANSVLCVVSNSAQLVSLTREINAYRRVATQQEVHSDPIAKKELEANLSVLLASQKALLNELISLPQKSSWYYGGKSQNISSKRDIQRLLSTVMEKKFHSTPKVFNELINKDKPSSQAASGRAKLMKSMLASSKQAYLGIDKFPPEKAMYMAILKELKLHVKCEDKYIFQAPPGGSYIDVWFEISKFLDSTEGEARSFSELDKLLLSEPFGVKQGLLPIFYLHAYLVYQDDVALFEDGKYQPTMTEEHVERFIKKPDSFKFQLYKLEGLNGSLLAAYSKALYQGSKGNKKVLQIAQPLVKFFGELPEFTQSTRESSLLSRRTIAIREAIKMSKSPEKLIFKDLPKAMNVESITKSDSVDASQFGDILIESLRELKEVYAKLLKHLALMLSEQLIDGRTHTLAELRKVLLGMGLTIQKLAAGPAKTFVNSLVDEKSDSDELWLENVFVSLSRKHPSKWKDQDFAKAEATLADLSRRFRELQGIVQDSNYKAILKNDSDFEVIMLRSIKQSSEPKQSVVTISKSERKLIDEEVTKVQASLNGLKGQMRMAVLAQLVELELPESEDNE</sequence>